<proteinExistence type="predicted"/>
<organism evidence="1 2">
    <name type="scientific">Halopenitus salinus</name>
    <dbReference type="NCBI Taxonomy" id="1198295"/>
    <lineage>
        <taxon>Archaea</taxon>
        <taxon>Methanobacteriati</taxon>
        <taxon>Methanobacteriota</taxon>
        <taxon>Stenosarchaea group</taxon>
        <taxon>Halobacteria</taxon>
        <taxon>Halobacteriales</taxon>
        <taxon>Haloferacaceae</taxon>
        <taxon>Halopenitus</taxon>
    </lineage>
</organism>
<dbReference type="AlphaFoldDB" id="A0ABD5USW9"/>
<accession>A0ABD5USW9</accession>
<dbReference type="PANTHER" id="PTHR36529:SF1">
    <property type="entry name" value="GLYCOSYLTRANSFERASE"/>
    <property type="match status" value="1"/>
</dbReference>
<keyword evidence="2" id="KW-1185">Reference proteome</keyword>
<dbReference type="SUPFAM" id="SSF53448">
    <property type="entry name" value="Nucleotide-diphospho-sugar transferases"/>
    <property type="match status" value="1"/>
</dbReference>
<dbReference type="InterPro" id="IPR029044">
    <property type="entry name" value="Nucleotide-diphossugar_trans"/>
</dbReference>
<evidence type="ECO:0008006" key="3">
    <source>
        <dbReference type="Google" id="ProtNLM"/>
    </source>
</evidence>
<gene>
    <name evidence="1" type="ORF">ACFQE9_02915</name>
</gene>
<protein>
    <recommendedName>
        <fullName evidence="3">DUF2064 domain-containing protein</fullName>
    </recommendedName>
</protein>
<dbReference type="Proteomes" id="UP001596296">
    <property type="component" value="Unassembled WGS sequence"/>
</dbReference>
<dbReference type="PANTHER" id="PTHR36529">
    <property type="entry name" value="SLL1095 PROTEIN"/>
    <property type="match status" value="1"/>
</dbReference>
<evidence type="ECO:0000313" key="2">
    <source>
        <dbReference type="Proteomes" id="UP001596296"/>
    </source>
</evidence>
<evidence type="ECO:0000313" key="1">
    <source>
        <dbReference type="EMBL" id="MFC6891570.1"/>
    </source>
</evidence>
<sequence>MTVIAVLADPPRPGVGYPTLPETSPLSQAEASDLYEAVLRDTVRAVDRSGGDLLVNYPTEEMLPEPARGGDPPEAELRAIVADTLGSVEDVRFEPQVGSNYSARAGNTATHLLREEDAASVAIVEPTTPFLTRQVIDAAAMKLRSSGAVLGPARRGRCYYAGFTEPVDFTDAFAGASVRTLAERTREAGEDVEFVRSLPAIRTGEDLLDVVPLLRARFAAERVVPEHTATFVHEHGLETREADGDLELVRDERVRGDS</sequence>
<dbReference type="RefSeq" id="WP_379740042.1">
    <property type="nucleotide sequence ID" value="NZ_JBHSVN010000001.1"/>
</dbReference>
<comment type="caution">
    <text evidence="1">The sequence shown here is derived from an EMBL/GenBank/DDBJ whole genome shotgun (WGS) entry which is preliminary data.</text>
</comment>
<reference evidence="1 2" key="1">
    <citation type="journal article" date="2019" name="Int. J. Syst. Evol. Microbiol.">
        <title>The Global Catalogue of Microorganisms (GCM) 10K type strain sequencing project: providing services to taxonomists for standard genome sequencing and annotation.</title>
        <authorList>
            <consortium name="The Broad Institute Genomics Platform"/>
            <consortium name="The Broad Institute Genome Sequencing Center for Infectious Disease"/>
            <person name="Wu L."/>
            <person name="Ma J."/>
        </authorList>
    </citation>
    <scope>NUCLEOTIDE SEQUENCE [LARGE SCALE GENOMIC DNA]</scope>
    <source>
        <strain evidence="1 2">SKJ47</strain>
    </source>
</reference>
<name>A0ABD5USW9_9EURY</name>
<dbReference type="Gene3D" id="3.90.550.10">
    <property type="entry name" value="Spore Coat Polysaccharide Biosynthesis Protein SpsA, Chain A"/>
    <property type="match status" value="1"/>
</dbReference>
<dbReference type="InterPro" id="IPR018641">
    <property type="entry name" value="Trfase_1_rSAM/seldom-assoc"/>
</dbReference>
<dbReference type="EMBL" id="JBHSXL010000003">
    <property type="protein sequence ID" value="MFC6891570.1"/>
    <property type="molecule type" value="Genomic_DNA"/>
</dbReference>